<evidence type="ECO:0000256" key="1">
    <source>
        <dbReference type="ARBA" id="ARBA00001966"/>
    </source>
</evidence>
<evidence type="ECO:0000259" key="9">
    <source>
        <dbReference type="PROSITE" id="PS51332"/>
    </source>
</evidence>
<dbReference type="InterPro" id="IPR006638">
    <property type="entry name" value="Elp3/MiaA/NifB-like_rSAM"/>
</dbReference>
<dbReference type="SFLD" id="SFLDG01123">
    <property type="entry name" value="methyltransferase_(Class_B)"/>
    <property type="match status" value="1"/>
</dbReference>
<dbReference type="AlphaFoldDB" id="A0A2M8L7K8"/>
<reference evidence="12" key="1">
    <citation type="submission" date="2017-09" db="EMBL/GenBank/DDBJ databases">
        <title>Depth-based differentiation of microbial function through sediment-hosted aquifers and enrichment of novel symbionts in the deep terrestrial subsurface.</title>
        <authorList>
            <person name="Probst A.J."/>
            <person name="Ladd B."/>
            <person name="Jarett J.K."/>
            <person name="Geller-Mcgrath D.E."/>
            <person name="Sieber C.M.K."/>
            <person name="Emerson J.B."/>
            <person name="Anantharaman K."/>
            <person name="Thomas B.C."/>
            <person name="Malmstrom R."/>
            <person name="Stieglmeier M."/>
            <person name="Klingl A."/>
            <person name="Woyke T."/>
            <person name="Ryan C.M."/>
            <person name="Banfield J.F."/>
        </authorList>
    </citation>
    <scope>NUCLEOTIDE SEQUENCE [LARGE SCALE GENOMIC DNA]</scope>
</reference>
<dbReference type="EMBL" id="PFEM01000011">
    <property type="protein sequence ID" value="PJE70219.1"/>
    <property type="molecule type" value="Genomic_DNA"/>
</dbReference>
<dbReference type="GO" id="GO:0046872">
    <property type="term" value="F:metal ion binding"/>
    <property type="evidence" value="ECO:0007669"/>
    <property type="project" value="UniProtKB-KW"/>
</dbReference>
<dbReference type="SFLD" id="SFLDG01082">
    <property type="entry name" value="B12-binding_domain_containing"/>
    <property type="match status" value="1"/>
</dbReference>
<evidence type="ECO:0000313" key="11">
    <source>
        <dbReference type="EMBL" id="PJE70219.1"/>
    </source>
</evidence>
<feature type="domain" description="B12-binding" evidence="9">
    <location>
        <begin position="1"/>
        <end position="139"/>
    </location>
</feature>
<dbReference type="Gene3D" id="3.80.30.20">
    <property type="entry name" value="tm_1862 like domain"/>
    <property type="match status" value="1"/>
</dbReference>
<dbReference type="InterPro" id="IPR058240">
    <property type="entry name" value="rSAM_sf"/>
</dbReference>
<keyword evidence="5" id="KW-0479">Metal-binding</keyword>
<comment type="caution">
    <text evidence="11">The sequence shown here is derived from an EMBL/GenBank/DDBJ whole genome shotgun (WGS) entry which is preliminary data.</text>
</comment>
<evidence type="ECO:0000256" key="5">
    <source>
        <dbReference type="ARBA" id="ARBA00022723"/>
    </source>
</evidence>
<dbReference type="GO" id="GO:0031419">
    <property type="term" value="F:cobalamin binding"/>
    <property type="evidence" value="ECO:0007669"/>
    <property type="project" value="InterPro"/>
</dbReference>
<dbReference type="PANTHER" id="PTHR43409:SF7">
    <property type="entry name" value="BLL1977 PROTEIN"/>
    <property type="match status" value="1"/>
</dbReference>
<keyword evidence="6" id="KW-0408">Iron</keyword>
<dbReference type="SUPFAM" id="SSF102114">
    <property type="entry name" value="Radical SAM enzymes"/>
    <property type="match status" value="1"/>
</dbReference>
<dbReference type="SFLD" id="SFLDS00029">
    <property type="entry name" value="Radical_SAM"/>
    <property type="match status" value="1"/>
</dbReference>
<feature type="transmembrane region" description="Helical" evidence="8">
    <location>
        <begin position="426"/>
        <end position="447"/>
    </location>
</feature>
<keyword evidence="7" id="KW-0411">Iron-sulfur</keyword>
<keyword evidence="4" id="KW-0949">S-adenosyl-L-methionine</keyword>
<evidence type="ECO:0000256" key="7">
    <source>
        <dbReference type="ARBA" id="ARBA00023014"/>
    </source>
</evidence>
<dbReference type="InterPro" id="IPR007197">
    <property type="entry name" value="rSAM"/>
</dbReference>
<dbReference type="InterPro" id="IPR023404">
    <property type="entry name" value="rSAM_horseshoe"/>
</dbReference>
<evidence type="ECO:0000259" key="10">
    <source>
        <dbReference type="PROSITE" id="PS51918"/>
    </source>
</evidence>
<evidence type="ECO:0000256" key="6">
    <source>
        <dbReference type="ARBA" id="ARBA00023004"/>
    </source>
</evidence>
<dbReference type="InterPro" id="IPR051198">
    <property type="entry name" value="BchE-like"/>
</dbReference>
<dbReference type="InterPro" id="IPR006158">
    <property type="entry name" value="Cobalamin-bd"/>
</dbReference>
<keyword evidence="8" id="KW-0812">Transmembrane</keyword>
<dbReference type="Pfam" id="PF04055">
    <property type="entry name" value="Radical_SAM"/>
    <property type="match status" value="1"/>
</dbReference>
<accession>A0A2M8L7K8</accession>
<keyword evidence="2" id="KW-0489">Methyltransferase</keyword>
<dbReference type="SMART" id="SM00729">
    <property type="entry name" value="Elp3"/>
    <property type="match status" value="1"/>
</dbReference>
<keyword evidence="8" id="KW-0472">Membrane</keyword>
<evidence type="ECO:0000256" key="2">
    <source>
        <dbReference type="ARBA" id="ARBA00022603"/>
    </source>
</evidence>
<organism evidence="11 12">
    <name type="scientific">Candidatus Shapirobacteria bacterium CG10_big_fil_rev_8_21_14_0_10_48_15</name>
    <dbReference type="NCBI Taxonomy" id="1974484"/>
    <lineage>
        <taxon>Bacteria</taxon>
        <taxon>Candidatus Shapironibacteriota</taxon>
    </lineage>
</organism>
<feature type="domain" description="Radical SAM core" evidence="10">
    <location>
        <begin position="168"/>
        <end position="398"/>
    </location>
</feature>
<keyword evidence="8" id="KW-1133">Transmembrane helix</keyword>
<dbReference type="CDD" id="cd02068">
    <property type="entry name" value="radical_SAM_B12_BD"/>
    <property type="match status" value="1"/>
</dbReference>
<dbReference type="PANTHER" id="PTHR43409">
    <property type="entry name" value="ANAEROBIC MAGNESIUM-PROTOPORPHYRIN IX MONOMETHYL ESTER CYCLASE-RELATED"/>
    <property type="match status" value="1"/>
</dbReference>
<gene>
    <name evidence="11" type="ORF">COU97_00870</name>
</gene>
<name>A0A2M8L7K8_9BACT</name>
<proteinExistence type="predicted"/>
<dbReference type="CDD" id="cd01335">
    <property type="entry name" value="Radical_SAM"/>
    <property type="match status" value="1"/>
</dbReference>
<dbReference type="PROSITE" id="PS51918">
    <property type="entry name" value="RADICAL_SAM"/>
    <property type="match status" value="1"/>
</dbReference>
<evidence type="ECO:0000256" key="4">
    <source>
        <dbReference type="ARBA" id="ARBA00022691"/>
    </source>
</evidence>
<dbReference type="PROSITE" id="PS51332">
    <property type="entry name" value="B12_BINDING"/>
    <property type="match status" value="1"/>
</dbReference>
<evidence type="ECO:0000313" key="12">
    <source>
        <dbReference type="Proteomes" id="UP000231579"/>
    </source>
</evidence>
<protein>
    <submittedName>
        <fullName evidence="11">Uncharacterized protein</fullName>
    </submittedName>
</protein>
<dbReference type="InterPro" id="IPR034466">
    <property type="entry name" value="Methyltransferase_Class_B"/>
</dbReference>
<sequence>MKTLLVYPPKESSYGLPHYPTLGITYLVTVLYEQGWPVEALDMRLPENNFNYLEDLLGNYQPDLVGVGSTSFDFPGALKVFQAVKKFSPKIKTVLGGPHAAICTAKLLGEKDIDFIILGEGERELPILLAALQAKKRVHKIIKADLINDLDSLPFPKWDLLQLDHYRIHGRLTLPLATSRGCPYQCVYCVSWKTQGRLFRFRSPQNVVDEIQQNIEKYGAKKFSFLDDNFTLNKPRAMKICREIIRRKLDISWTCDQGIRADNVDRPLLQAMKDSGCKLIAIGVESASQDVLDQMQKGEKVSQIRQTIIDAKAVGLTVKAFFIVGGPGDDSKKIRKSIKFFKETGVDIPRFGIMTAYPGSALWDWVAKNGHFIGDPYRHILKSPTASLAVQFETKSFPRRDRLAAFELANREAEVWTIRQKLVKKLGLTLGSILLIPFYLGFFRELLKRIYRLRLFSLTD</sequence>
<evidence type="ECO:0000256" key="8">
    <source>
        <dbReference type="SAM" id="Phobius"/>
    </source>
</evidence>
<dbReference type="Pfam" id="PF02310">
    <property type="entry name" value="B12-binding"/>
    <property type="match status" value="1"/>
</dbReference>
<dbReference type="Gene3D" id="3.40.50.280">
    <property type="entry name" value="Cobalamin-binding domain"/>
    <property type="match status" value="1"/>
</dbReference>
<dbReference type="GO" id="GO:0003824">
    <property type="term" value="F:catalytic activity"/>
    <property type="evidence" value="ECO:0007669"/>
    <property type="project" value="InterPro"/>
</dbReference>
<comment type="cofactor">
    <cofactor evidence="1">
        <name>[4Fe-4S] cluster</name>
        <dbReference type="ChEBI" id="CHEBI:49883"/>
    </cofactor>
</comment>
<evidence type="ECO:0000256" key="3">
    <source>
        <dbReference type="ARBA" id="ARBA00022679"/>
    </source>
</evidence>
<dbReference type="GO" id="GO:0051539">
    <property type="term" value="F:4 iron, 4 sulfur cluster binding"/>
    <property type="evidence" value="ECO:0007669"/>
    <property type="project" value="UniProtKB-KW"/>
</dbReference>
<dbReference type="Proteomes" id="UP000231579">
    <property type="component" value="Unassembled WGS sequence"/>
</dbReference>
<keyword evidence="3" id="KW-0808">Transferase</keyword>